<dbReference type="NCBIfam" id="TIGR01730">
    <property type="entry name" value="RND_mfp"/>
    <property type="match status" value="1"/>
</dbReference>
<feature type="domain" description="Multidrug resistance protein MdtA-like beta-barrel" evidence="6">
    <location>
        <begin position="214"/>
        <end position="302"/>
    </location>
</feature>
<proteinExistence type="inferred from homology"/>
<evidence type="ECO:0000313" key="9">
    <source>
        <dbReference type="Proteomes" id="UP001501353"/>
    </source>
</evidence>
<dbReference type="InterPro" id="IPR058624">
    <property type="entry name" value="MdtA-like_HH"/>
</dbReference>
<protein>
    <submittedName>
        <fullName evidence="8">Efflux RND transporter periplasmic adaptor subunit</fullName>
    </submittedName>
</protein>
<keyword evidence="9" id="KW-1185">Reference proteome</keyword>
<dbReference type="Proteomes" id="UP001501353">
    <property type="component" value="Unassembled WGS sequence"/>
</dbReference>
<feature type="domain" description="Multidrug resistance protein MdtA-like barrel-sandwich hybrid" evidence="5">
    <location>
        <begin position="67"/>
        <end position="210"/>
    </location>
</feature>
<dbReference type="Pfam" id="PF25967">
    <property type="entry name" value="RND-MFP_C"/>
    <property type="match status" value="1"/>
</dbReference>
<feature type="signal peptide" evidence="3">
    <location>
        <begin position="1"/>
        <end position="25"/>
    </location>
</feature>
<dbReference type="Pfam" id="PF25876">
    <property type="entry name" value="HH_MFP_RND"/>
    <property type="match status" value="1"/>
</dbReference>
<dbReference type="RefSeq" id="WP_344763338.1">
    <property type="nucleotide sequence ID" value="NZ_BAAAZE010000008.1"/>
</dbReference>
<dbReference type="Gene3D" id="2.40.420.20">
    <property type="match status" value="1"/>
</dbReference>
<dbReference type="Pfam" id="PF25944">
    <property type="entry name" value="Beta-barrel_RND"/>
    <property type="match status" value="1"/>
</dbReference>
<evidence type="ECO:0000256" key="3">
    <source>
        <dbReference type="SAM" id="SignalP"/>
    </source>
</evidence>
<feature type="domain" description="Multidrug resistance protein MdtA-like C-terminal permuted SH3" evidence="7">
    <location>
        <begin position="308"/>
        <end position="369"/>
    </location>
</feature>
<evidence type="ECO:0000259" key="6">
    <source>
        <dbReference type="Pfam" id="PF25944"/>
    </source>
</evidence>
<dbReference type="EMBL" id="BAAAZE010000008">
    <property type="protein sequence ID" value="GAA4023982.1"/>
    <property type="molecule type" value="Genomic_DNA"/>
</dbReference>
<evidence type="ECO:0000259" key="5">
    <source>
        <dbReference type="Pfam" id="PF25917"/>
    </source>
</evidence>
<comment type="similarity">
    <text evidence="2">Belongs to the membrane fusion protein (MFP) (TC 8.A.1) family.</text>
</comment>
<evidence type="ECO:0000256" key="1">
    <source>
        <dbReference type="ARBA" id="ARBA00004196"/>
    </source>
</evidence>
<organism evidence="8 9">
    <name type="scientific">Actimicrobium antarcticum</name>
    <dbReference type="NCBI Taxonomy" id="1051899"/>
    <lineage>
        <taxon>Bacteria</taxon>
        <taxon>Pseudomonadati</taxon>
        <taxon>Pseudomonadota</taxon>
        <taxon>Betaproteobacteria</taxon>
        <taxon>Burkholderiales</taxon>
        <taxon>Oxalobacteraceae</taxon>
        <taxon>Actimicrobium</taxon>
    </lineage>
</organism>
<dbReference type="PROSITE" id="PS51257">
    <property type="entry name" value="PROKAR_LIPOPROTEIN"/>
    <property type="match status" value="1"/>
</dbReference>
<dbReference type="InterPro" id="IPR058626">
    <property type="entry name" value="MdtA-like_b-barrel"/>
</dbReference>
<reference evidence="9" key="1">
    <citation type="journal article" date="2019" name="Int. J. Syst. Evol. Microbiol.">
        <title>The Global Catalogue of Microorganisms (GCM) 10K type strain sequencing project: providing services to taxonomists for standard genome sequencing and annotation.</title>
        <authorList>
            <consortium name="The Broad Institute Genomics Platform"/>
            <consortium name="The Broad Institute Genome Sequencing Center for Infectious Disease"/>
            <person name="Wu L."/>
            <person name="Ma J."/>
        </authorList>
    </citation>
    <scope>NUCLEOTIDE SEQUENCE [LARGE SCALE GENOMIC DNA]</scope>
    <source>
        <strain evidence="9">JCM 16673</strain>
    </source>
</reference>
<dbReference type="SUPFAM" id="SSF111369">
    <property type="entry name" value="HlyD-like secretion proteins"/>
    <property type="match status" value="1"/>
</dbReference>
<evidence type="ECO:0000259" key="4">
    <source>
        <dbReference type="Pfam" id="PF25876"/>
    </source>
</evidence>
<comment type="caution">
    <text evidence="8">The sequence shown here is derived from an EMBL/GenBank/DDBJ whole genome shotgun (WGS) entry which is preliminary data.</text>
</comment>
<feature type="domain" description="Multidrug resistance protein MdtA-like alpha-helical hairpin" evidence="4">
    <location>
        <begin position="107"/>
        <end position="177"/>
    </location>
</feature>
<dbReference type="Gene3D" id="1.10.287.470">
    <property type="entry name" value="Helix hairpin bin"/>
    <property type="match status" value="1"/>
</dbReference>
<dbReference type="PANTHER" id="PTHR30158">
    <property type="entry name" value="ACRA/E-RELATED COMPONENT OF DRUG EFFLUX TRANSPORTER"/>
    <property type="match status" value="1"/>
</dbReference>
<keyword evidence="3" id="KW-0732">Signal</keyword>
<evidence type="ECO:0000313" key="8">
    <source>
        <dbReference type="EMBL" id="GAA4023982.1"/>
    </source>
</evidence>
<dbReference type="PANTHER" id="PTHR30158:SF3">
    <property type="entry name" value="MULTIDRUG EFFLUX PUMP SUBUNIT ACRA-RELATED"/>
    <property type="match status" value="1"/>
</dbReference>
<accession>A0ABP7TBU8</accession>
<gene>
    <name evidence="8" type="ORF">GCM10022212_21850</name>
</gene>
<feature type="chain" id="PRO_5045707260" evidence="3">
    <location>
        <begin position="26"/>
        <end position="406"/>
    </location>
</feature>
<dbReference type="Pfam" id="PF25917">
    <property type="entry name" value="BSH_RND"/>
    <property type="match status" value="1"/>
</dbReference>
<dbReference type="Gene3D" id="2.40.30.170">
    <property type="match status" value="1"/>
</dbReference>
<sequence length="406" mass="41827">MQLSRPDSTLRLVAPLLLLATLAACGEKAPSGPPAGAMPPPEVAIVTVTPARLALSTELPGRVEASRVAQVRARVAGIVLKRVFREGSEVKAGDVLFRIDSAPFKATYDSAQAAVAKAEANLAQASLKVQRYEPLIKTNAISKQEFDDAATAQKQASADLASSKAARQNAGLSLGYATVTAPISGRIGRAQVTEGALVGMGEATPLATIQQVDTVYVNMTQSSTEVLALQRAMASGRLQSAGKGLAKVTLLTEDGKDYPQSGKLLFSDLSVDESSGAVTLRAEFPNPDRLLLPGMYVRAKLAQAVNEQAITVPQQAVQRGAQGASVMLVGADGKVAVRPVRADTAQGNLWIVSEGLKAGDKVIVEGFQKAKPGTAVKAVAWPGPVGSAALPAATPATPAAATPAAK</sequence>
<comment type="subcellular location">
    <subcellularLocation>
        <location evidence="1">Cell envelope</location>
    </subcellularLocation>
</comment>
<dbReference type="InterPro" id="IPR058627">
    <property type="entry name" value="MdtA-like_C"/>
</dbReference>
<name>A0ABP7TBU8_9BURK</name>
<dbReference type="InterPro" id="IPR006143">
    <property type="entry name" value="RND_pump_MFP"/>
</dbReference>
<evidence type="ECO:0000259" key="7">
    <source>
        <dbReference type="Pfam" id="PF25967"/>
    </source>
</evidence>
<dbReference type="Gene3D" id="2.40.50.100">
    <property type="match status" value="1"/>
</dbReference>
<dbReference type="InterPro" id="IPR058625">
    <property type="entry name" value="MdtA-like_BSH"/>
</dbReference>
<evidence type="ECO:0000256" key="2">
    <source>
        <dbReference type="ARBA" id="ARBA00009477"/>
    </source>
</evidence>